<dbReference type="KEGG" id="apak:AP3564_06095"/>
<sequence length="71" mass="8139">MLLLLVEKVIKIQIIFDIIYKTERHNKAYKIILVVEVNINKIVVNITAIPIRRPKPQSAAITYLNASTPKL</sequence>
<dbReference type="Proteomes" id="UP000214606">
    <property type="component" value="Chromosome"/>
</dbReference>
<dbReference type="AlphaFoldDB" id="A0A223E3P7"/>
<reference evidence="1 2" key="1">
    <citation type="submission" date="2016-10" db="EMBL/GenBank/DDBJ databases">
        <title>The whole genome sequencing and assembly of Aeribacillus pallidus KCTC3564 strain.</title>
        <authorList>
            <person name="Lee Y.-J."/>
            <person name="Park M.-K."/>
            <person name="Yi H."/>
            <person name="Bahn Y.-S."/>
            <person name="Kim J.F."/>
            <person name="Lee D.-W."/>
        </authorList>
    </citation>
    <scope>NUCLEOTIDE SEQUENCE [LARGE SCALE GENOMIC DNA]</scope>
    <source>
        <strain evidence="1 2">KCTC3564</strain>
    </source>
</reference>
<gene>
    <name evidence="1" type="ORF">AP3564_06095</name>
</gene>
<organism evidence="1 2">
    <name type="scientific">Aeribacillus pallidus</name>
    <dbReference type="NCBI Taxonomy" id="33936"/>
    <lineage>
        <taxon>Bacteria</taxon>
        <taxon>Bacillati</taxon>
        <taxon>Bacillota</taxon>
        <taxon>Bacilli</taxon>
        <taxon>Bacillales</taxon>
        <taxon>Bacillaceae</taxon>
        <taxon>Aeribacillus</taxon>
    </lineage>
</organism>
<evidence type="ECO:0000313" key="1">
    <source>
        <dbReference type="EMBL" id="ASS89869.1"/>
    </source>
</evidence>
<dbReference type="EMBL" id="CP017703">
    <property type="protein sequence ID" value="ASS89869.1"/>
    <property type="molecule type" value="Genomic_DNA"/>
</dbReference>
<accession>A0A223E3P7</accession>
<proteinExistence type="predicted"/>
<protein>
    <submittedName>
        <fullName evidence="1">Uncharacterized protein</fullName>
    </submittedName>
</protein>
<name>A0A223E3P7_9BACI</name>
<evidence type="ECO:0000313" key="2">
    <source>
        <dbReference type="Proteomes" id="UP000214606"/>
    </source>
</evidence>